<sequence>MPCMALANSSNRLNSGFTVAIGFNLKWLVTVWEPEVIWREAYCKLRERERDMPEKDQLIAFINKLRNQVMESDNCSLSSLCEDLGPSVRVKIPS</sequence>
<proteinExistence type="predicted"/>
<organism evidence="1 2">
    <name type="scientific">Cymbomonas tetramitiformis</name>
    <dbReference type="NCBI Taxonomy" id="36881"/>
    <lineage>
        <taxon>Eukaryota</taxon>
        <taxon>Viridiplantae</taxon>
        <taxon>Chlorophyta</taxon>
        <taxon>Pyramimonadophyceae</taxon>
        <taxon>Pyramimonadales</taxon>
        <taxon>Pyramimonadaceae</taxon>
        <taxon>Cymbomonas</taxon>
    </lineage>
</organism>
<reference evidence="1 2" key="1">
    <citation type="journal article" date="2015" name="Genome Biol. Evol.">
        <title>Comparative Genomics of a Bacterivorous Green Alga Reveals Evolutionary Causalities and Consequences of Phago-Mixotrophic Mode of Nutrition.</title>
        <authorList>
            <person name="Burns J.A."/>
            <person name="Paasch A."/>
            <person name="Narechania A."/>
            <person name="Kim E."/>
        </authorList>
    </citation>
    <scope>NUCLEOTIDE SEQUENCE [LARGE SCALE GENOMIC DNA]</scope>
    <source>
        <strain evidence="1 2">PLY_AMNH</strain>
    </source>
</reference>
<keyword evidence="2" id="KW-1185">Reference proteome</keyword>
<dbReference type="EMBL" id="LGRX02003155">
    <property type="protein sequence ID" value="KAK3282794.1"/>
    <property type="molecule type" value="Genomic_DNA"/>
</dbReference>
<protein>
    <submittedName>
        <fullName evidence="1">Uncharacterized protein</fullName>
    </submittedName>
</protein>
<dbReference type="AlphaFoldDB" id="A0AAE0GR56"/>
<evidence type="ECO:0000313" key="1">
    <source>
        <dbReference type="EMBL" id="KAK3282794.1"/>
    </source>
</evidence>
<gene>
    <name evidence="1" type="ORF">CYMTET_9484</name>
</gene>
<name>A0AAE0GR56_9CHLO</name>
<evidence type="ECO:0000313" key="2">
    <source>
        <dbReference type="Proteomes" id="UP001190700"/>
    </source>
</evidence>
<dbReference type="Proteomes" id="UP001190700">
    <property type="component" value="Unassembled WGS sequence"/>
</dbReference>
<comment type="caution">
    <text evidence="1">The sequence shown here is derived from an EMBL/GenBank/DDBJ whole genome shotgun (WGS) entry which is preliminary data.</text>
</comment>
<accession>A0AAE0GR56</accession>